<keyword evidence="3" id="KW-0067">ATP-binding</keyword>
<organism evidence="3 4">
    <name type="scientific">Corynebacterium tuberculostearicum</name>
    <dbReference type="NCBI Taxonomy" id="38304"/>
    <lineage>
        <taxon>Bacteria</taxon>
        <taxon>Bacillati</taxon>
        <taxon>Actinomycetota</taxon>
        <taxon>Actinomycetes</taxon>
        <taxon>Mycobacteriales</taxon>
        <taxon>Corynebacteriaceae</taxon>
        <taxon>Corynebacterium</taxon>
    </lineage>
</organism>
<comment type="caution">
    <text evidence="3">The sequence shown here is derived from an EMBL/GenBank/DDBJ whole genome shotgun (WGS) entry which is preliminary data.</text>
</comment>
<dbReference type="Proteomes" id="UP000603369">
    <property type="component" value="Unassembled WGS sequence"/>
</dbReference>
<feature type="region of interest" description="Disordered" evidence="1">
    <location>
        <begin position="199"/>
        <end position="218"/>
    </location>
</feature>
<keyword evidence="4" id="KW-1185">Reference proteome</keyword>
<reference evidence="3 4" key="1">
    <citation type="submission" date="2020-12" db="EMBL/GenBank/DDBJ databases">
        <title>Draft genome sequence of the commensal strain Corynebacterium tuberculostearicum MFP09/CIP 102622 isolated from human skin.</title>
        <authorList>
            <person name="Boukerb A.M."/>
            <person name="Janvier X."/>
            <person name="Feuilloley M.G.J."/>
            <person name="Groboillot A."/>
        </authorList>
    </citation>
    <scope>NUCLEOTIDE SEQUENCE [LARGE SCALE GENOMIC DNA]</scope>
    <source>
        <strain evidence="3 4">CIP 102622</strain>
    </source>
</reference>
<feature type="domain" description="Helicase XPB/Ssl2 N-terminal" evidence="2">
    <location>
        <begin position="418"/>
        <end position="527"/>
    </location>
</feature>
<evidence type="ECO:0000256" key="1">
    <source>
        <dbReference type="SAM" id="MobiDB-lite"/>
    </source>
</evidence>
<gene>
    <name evidence="3" type="ORF">JDP02_10515</name>
</gene>
<accession>A0A8I1HWH2</accession>
<feature type="compositionally biased region" description="Low complexity" evidence="1">
    <location>
        <begin position="570"/>
        <end position="584"/>
    </location>
</feature>
<dbReference type="Pfam" id="PF13625">
    <property type="entry name" value="Helicase_C_3"/>
    <property type="match status" value="1"/>
</dbReference>
<dbReference type="InterPro" id="IPR032830">
    <property type="entry name" value="XPB/Ssl2_N"/>
</dbReference>
<keyword evidence="3" id="KW-0547">Nucleotide-binding</keyword>
<evidence type="ECO:0000259" key="2">
    <source>
        <dbReference type="Pfam" id="PF13625"/>
    </source>
</evidence>
<keyword evidence="3" id="KW-0378">Hydrolase</keyword>
<feature type="region of interest" description="Disordered" evidence="1">
    <location>
        <begin position="557"/>
        <end position="584"/>
    </location>
</feature>
<proteinExistence type="predicted"/>
<dbReference type="RefSeq" id="WP_150851109.1">
    <property type="nucleotide sequence ID" value="NZ_CP175764.1"/>
</dbReference>
<name>A0A8I1HWH2_9CORY</name>
<evidence type="ECO:0000313" key="4">
    <source>
        <dbReference type="Proteomes" id="UP000603369"/>
    </source>
</evidence>
<dbReference type="AlphaFoldDB" id="A0A8I1HWH2"/>
<dbReference type="EMBL" id="JAEHFL010000017">
    <property type="protein sequence ID" value="MBK3428935.1"/>
    <property type="molecule type" value="Genomic_DNA"/>
</dbReference>
<sequence>MTQSSHLPHFRTWLASLEEEELATILRNRPDVLNPLPPSIAALATRLLLRTSIARALMNCTARQLAEIEDIARRGGELEEVEDLNPDITRQLKERGLAYGNILIPPEVMPALPTGWSLLDQVQVSLEDIAELPDEERKVLETLSRSNGLGTTRDAAIDADPARPIPRLIAKQLLQRVDATTVRLPRAVHLALNGKPTAPIPVEGVTESPAPDSKADDAGTAAGLSAVRGMQRVIDALGARPIELLKDKTVGVRQLTNLSKTLTIDEGELRRLIELGMSARLLSRGEPKNFEGNFLAPTELAQAWLDANLAEKWQVLLEAWTASPWTKEGRTLAHTNDRLPGFRDKVLQVYLRGAKPTFEESLRFHFPLFATHTSDETIAELRAEAEWIGAIALERPTSVLIDAPDAAARLTPDTVDYFLIQADMTVLVPGPLDPETHQRLEAVADLESPGLASVYRISDASLRRGLDRGMTGEEIKAFFATHGEVPQTLEFHIGDVAKRHGTLRSGPALSYLRSEDTALLQIALKAAPLRLLAPTVAVSQLPVHDLLERLREHGLSPAAEDESGASLNVAPEPATLPTPTARRATASPDIAKAMRTLRDDAAPSTPSLDIVHAAARTARPITIGYADKNGNEKKRTVTPLTVAGGQIDARAADGSTIRFPLHRITSVTLEP</sequence>
<protein>
    <submittedName>
        <fullName evidence="3">Helicase-associated domain-containing protein</fullName>
    </submittedName>
</protein>
<evidence type="ECO:0000313" key="3">
    <source>
        <dbReference type="EMBL" id="MBK3428935.1"/>
    </source>
</evidence>
<keyword evidence="3" id="KW-0347">Helicase</keyword>
<dbReference type="GO" id="GO:0004386">
    <property type="term" value="F:helicase activity"/>
    <property type="evidence" value="ECO:0007669"/>
    <property type="project" value="UniProtKB-KW"/>
</dbReference>